<protein>
    <submittedName>
        <fullName evidence="2">Uncharacterized protein</fullName>
    </submittedName>
</protein>
<evidence type="ECO:0000313" key="2">
    <source>
        <dbReference type="EMBL" id="GFS25298.1"/>
    </source>
</evidence>
<sequence>MKVLALVLAALALCLAITAHVDAAAVPPQSSVEDRVSQLEGILHGLSRQVMLQQFFLEEKTRSDGNSGLKTTRLTKDGTRNYYQPSIISRSYLAMHDHANYDRTVGMGELNPVMNGIEFRTRHNDYKLRMPSTTSGDFHAYENVPFPEVPPSVKAKRTVQVCFLF</sequence>
<accession>A0AAV4JU99</accession>
<feature type="signal peptide" evidence="1">
    <location>
        <begin position="1"/>
        <end position="23"/>
    </location>
</feature>
<gene>
    <name evidence="2" type="ORF">ElyMa_005180200</name>
</gene>
<dbReference type="AlphaFoldDB" id="A0AAV4JU99"/>
<reference evidence="2 3" key="1">
    <citation type="journal article" date="2021" name="Elife">
        <title>Chloroplast acquisition without the gene transfer in kleptoplastic sea slugs, Plakobranchus ocellatus.</title>
        <authorList>
            <person name="Maeda T."/>
            <person name="Takahashi S."/>
            <person name="Yoshida T."/>
            <person name="Shimamura S."/>
            <person name="Takaki Y."/>
            <person name="Nagai Y."/>
            <person name="Toyoda A."/>
            <person name="Suzuki Y."/>
            <person name="Arimoto A."/>
            <person name="Ishii H."/>
            <person name="Satoh N."/>
            <person name="Nishiyama T."/>
            <person name="Hasebe M."/>
            <person name="Maruyama T."/>
            <person name="Minagawa J."/>
            <person name="Obokata J."/>
            <person name="Shigenobu S."/>
        </authorList>
    </citation>
    <scope>NUCLEOTIDE SEQUENCE [LARGE SCALE GENOMIC DNA]</scope>
</reference>
<keyword evidence="1" id="KW-0732">Signal</keyword>
<evidence type="ECO:0000256" key="1">
    <source>
        <dbReference type="SAM" id="SignalP"/>
    </source>
</evidence>
<evidence type="ECO:0000313" key="3">
    <source>
        <dbReference type="Proteomes" id="UP000762676"/>
    </source>
</evidence>
<dbReference type="EMBL" id="BMAT01010360">
    <property type="protein sequence ID" value="GFS25298.1"/>
    <property type="molecule type" value="Genomic_DNA"/>
</dbReference>
<name>A0AAV4JU99_9GAST</name>
<feature type="chain" id="PRO_5043573675" evidence="1">
    <location>
        <begin position="24"/>
        <end position="165"/>
    </location>
</feature>
<dbReference type="Proteomes" id="UP000762676">
    <property type="component" value="Unassembled WGS sequence"/>
</dbReference>
<keyword evidence="3" id="KW-1185">Reference proteome</keyword>
<organism evidence="2 3">
    <name type="scientific">Elysia marginata</name>
    <dbReference type="NCBI Taxonomy" id="1093978"/>
    <lineage>
        <taxon>Eukaryota</taxon>
        <taxon>Metazoa</taxon>
        <taxon>Spiralia</taxon>
        <taxon>Lophotrochozoa</taxon>
        <taxon>Mollusca</taxon>
        <taxon>Gastropoda</taxon>
        <taxon>Heterobranchia</taxon>
        <taxon>Euthyneura</taxon>
        <taxon>Panpulmonata</taxon>
        <taxon>Sacoglossa</taxon>
        <taxon>Placobranchoidea</taxon>
        <taxon>Plakobranchidae</taxon>
        <taxon>Elysia</taxon>
    </lineage>
</organism>
<comment type="caution">
    <text evidence="2">The sequence shown here is derived from an EMBL/GenBank/DDBJ whole genome shotgun (WGS) entry which is preliminary data.</text>
</comment>
<proteinExistence type="predicted"/>